<dbReference type="GO" id="GO:0004150">
    <property type="term" value="F:dihydroneopterin aldolase activity"/>
    <property type="evidence" value="ECO:0007669"/>
    <property type="project" value="UniProtKB-EC"/>
</dbReference>
<dbReference type="EC" id="4.1.2.25" evidence="4"/>
<evidence type="ECO:0000256" key="6">
    <source>
        <dbReference type="ARBA" id="ARBA00023239"/>
    </source>
</evidence>
<dbReference type="InterPro" id="IPR006156">
    <property type="entry name" value="Dihydroneopterin_aldolase"/>
</dbReference>
<gene>
    <name evidence="9" type="ORF">SAMN03080610_00171</name>
</gene>
<evidence type="ECO:0000256" key="3">
    <source>
        <dbReference type="ARBA" id="ARBA00005708"/>
    </source>
</evidence>
<dbReference type="AlphaFoldDB" id="A0A1G5M6A4"/>
<protein>
    <recommendedName>
        <fullName evidence="4">dihydroneopterin aldolase</fullName>
        <ecNumber evidence="4">4.1.2.25</ecNumber>
    </recommendedName>
    <alternativeName>
        <fullName evidence="7">7,8-dihydroneopterin aldolase</fullName>
    </alternativeName>
</protein>
<dbReference type="InterPro" id="IPR043133">
    <property type="entry name" value="GTP-CH-I_C/QueF"/>
</dbReference>
<evidence type="ECO:0000256" key="4">
    <source>
        <dbReference type="ARBA" id="ARBA00013043"/>
    </source>
</evidence>
<dbReference type="STRING" id="1120955.SAMN03080610_00171"/>
<name>A0A1G5M6A4_AFIMA</name>
<keyword evidence="10" id="KW-1185">Reference proteome</keyword>
<dbReference type="GO" id="GO:0005737">
    <property type="term" value="C:cytoplasm"/>
    <property type="evidence" value="ECO:0007669"/>
    <property type="project" value="TreeGrafter"/>
</dbReference>
<organism evidence="9 10">
    <name type="scientific">Afifella marina DSM 2698</name>
    <dbReference type="NCBI Taxonomy" id="1120955"/>
    <lineage>
        <taxon>Bacteria</taxon>
        <taxon>Pseudomonadati</taxon>
        <taxon>Pseudomonadota</taxon>
        <taxon>Alphaproteobacteria</taxon>
        <taxon>Hyphomicrobiales</taxon>
        <taxon>Afifellaceae</taxon>
        <taxon>Afifella</taxon>
    </lineage>
</organism>
<dbReference type="SMART" id="SM00905">
    <property type="entry name" value="FolB"/>
    <property type="match status" value="1"/>
</dbReference>
<proteinExistence type="inferred from homology"/>
<feature type="domain" description="Dihydroneopterin aldolase/epimerase" evidence="8">
    <location>
        <begin position="20"/>
        <end position="131"/>
    </location>
</feature>
<dbReference type="RefSeq" id="WP_170130370.1">
    <property type="nucleotide sequence ID" value="NZ_FMVW01000001.1"/>
</dbReference>
<comment type="catalytic activity">
    <reaction evidence="1">
        <text>7,8-dihydroneopterin = 6-hydroxymethyl-7,8-dihydropterin + glycolaldehyde</text>
        <dbReference type="Rhea" id="RHEA:10540"/>
        <dbReference type="ChEBI" id="CHEBI:17001"/>
        <dbReference type="ChEBI" id="CHEBI:17071"/>
        <dbReference type="ChEBI" id="CHEBI:44841"/>
        <dbReference type="EC" id="4.1.2.25"/>
    </reaction>
</comment>
<dbReference type="PANTHER" id="PTHR42844:SF1">
    <property type="entry name" value="DIHYDRONEOPTERIN ALDOLASE 1-RELATED"/>
    <property type="match status" value="1"/>
</dbReference>
<dbReference type="NCBIfam" id="TIGR00526">
    <property type="entry name" value="folB_dom"/>
    <property type="match status" value="1"/>
</dbReference>
<evidence type="ECO:0000313" key="9">
    <source>
        <dbReference type="EMBL" id="SCZ20695.1"/>
    </source>
</evidence>
<evidence type="ECO:0000256" key="1">
    <source>
        <dbReference type="ARBA" id="ARBA00001353"/>
    </source>
</evidence>
<comment type="similarity">
    <text evidence="3">Belongs to the DHNA family.</text>
</comment>
<dbReference type="PANTHER" id="PTHR42844">
    <property type="entry name" value="DIHYDRONEOPTERIN ALDOLASE 1-RELATED"/>
    <property type="match status" value="1"/>
</dbReference>
<evidence type="ECO:0000256" key="2">
    <source>
        <dbReference type="ARBA" id="ARBA00005013"/>
    </source>
</evidence>
<dbReference type="Gene3D" id="3.30.1130.10">
    <property type="match status" value="1"/>
</dbReference>
<dbReference type="Proteomes" id="UP000199347">
    <property type="component" value="Unassembled WGS sequence"/>
</dbReference>
<evidence type="ECO:0000256" key="5">
    <source>
        <dbReference type="ARBA" id="ARBA00022909"/>
    </source>
</evidence>
<evidence type="ECO:0000259" key="8">
    <source>
        <dbReference type="SMART" id="SM00905"/>
    </source>
</evidence>
<dbReference type="InterPro" id="IPR006157">
    <property type="entry name" value="FolB_dom"/>
</dbReference>
<keyword evidence="5" id="KW-0289">Folate biosynthesis</keyword>
<evidence type="ECO:0000256" key="7">
    <source>
        <dbReference type="ARBA" id="ARBA00032903"/>
    </source>
</evidence>
<accession>A0A1G5M6A4</accession>
<evidence type="ECO:0000313" key="10">
    <source>
        <dbReference type="Proteomes" id="UP000199347"/>
    </source>
</evidence>
<keyword evidence="6" id="KW-0456">Lyase</keyword>
<dbReference type="SUPFAM" id="SSF55620">
    <property type="entry name" value="Tetrahydrobiopterin biosynthesis enzymes-like"/>
    <property type="match status" value="1"/>
</dbReference>
<dbReference type="Pfam" id="PF02152">
    <property type="entry name" value="FolB"/>
    <property type="match status" value="1"/>
</dbReference>
<comment type="pathway">
    <text evidence="2">Cofactor biosynthesis; tetrahydrofolate biosynthesis; 2-amino-4-hydroxy-6-hydroxymethyl-7,8-dihydropteridine diphosphate from 7,8-dihydroneopterin triphosphate: step 3/4.</text>
</comment>
<dbReference type="GO" id="GO:0046656">
    <property type="term" value="P:folic acid biosynthetic process"/>
    <property type="evidence" value="ECO:0007669"/>
    <property type="project" value="UniProtKB-KW"/>
</dbReference>
<sequence>MWAKAEDMLRLTAHEGADLVFVSEFVLPVRIGAYQRERHGPQKVRFDMTVATSPRAAPPAGEPVKLEDVLSYDALTDAIETIVAEGHFDLVETLAEKIAARILEEPLAEIVALRVEKLELEKARAGTTIIRRKGTPGA</sequence>
<reference evidence="9 10" key="1">
    <citation type="submission" date="2016-10" db="EMBL/GenBank/DDBJ databases">
        <authorList>
            <person name="de Groot N.N."/>
        </authorList>
    </citation>
    <scope>NUCLEOTIDE SEQUENCE [LARGE SCALE GENOMIC DNA]</scope>
    <source>
        <strain evidence="9 10">DSM 2698</strain>
    </source>
</reference>
<dbReference type="EMBL" id="FMVW01000001">
    <property type="protein sequence ID" value="SCZ20695.1"/>
    <property type="molecule type" value="Genomic_DNA"/>
</dbReference>